<sequence length="237" mass="26801">MTQVNEIWIVRHGRAGVEGEYDCLTQQGFAQAKALGDYLRQMQIRFDAAFSGSLRRQKETLSTILEGLTESPTDQIDVREALNEFSPRQVIRVAAKLRESNEEFRGVFDRWQNEWSDSVETGKPLFFKVMRHFLEYWAFEPGEHGFQSWAASVLEGFSALPHHGRLLVVSSATPIALAAGAAFGMKPVESLKLLQPIYNSSITIVRRSDRGFESEVLEPVMFNAVPHLRDPSMLTLL</sequence>
<evidence type="ECO:0000313" key="3">
    <source>
        <dbReference type="Proteomes" id="UP000460298"/>
    </source>
</evidence>
<dbReference type="Gene3D" id="3.40.50.1240">
    <property type="entry name" value="Phosphoglycerate mutase-like"/>
    <property type="match status" value="1"/>
</dbReference>
<comment type="caution">
    <text evidence="2">The sequence shown here is derived from an EMBL/GenBank/DDBJ whole genome shotgun (WGS) entry which is preliminary data.</text>
</comment>
<dbReference type="InterPro" id="IPR013078">
    <property type="entry name" value="His_Pase_superF_clade-1"/>
</dbReference>
<dbReference type="PANTHER" id="PTHR20935">
    <property type="entry name" value="PHOSPHOGLYCERATE MUTASE-RELATED"/>
    <property type="match status" value="1"/>
</dbReference>
<dbReference type="AlphaFoldDB" id="A0A833H4W8"/>
<accession>A0A833H4W8</accession>
<dbReference type="Proteomes" id="UP000460298">
    <property type="component" value="Unassembled WGS sequence"/>
</dbReference>
<dbReference type="SMART" id="SM00855">
    <property type="entry name" value="PGAM"/>
    <property type="match status" value="1"/>
</dbReference>
<name>A0A833H4W8_9LEPT</name>
<reference evidence="2 3" key="1">
    <citation type="submission" date="2019-10" db="EMBL/GenBank/DDBJ databases">
        <title>Extracellular Electron Transfer in a Candidatus Methanoperedens spp. Enrichment Culture.</title>
        <authorList>
            <person name="Berger S."/>
            <person name="Rangel Shaw D."/>
            <person name="Berben T."/>
            <person name="In 'T Zandt M."/>
            <person name="Frank J."/>
            <person name="Reimann J."/>
            <person name="Jetten M.S.M."/>
            <person name="Welte C.U."/>
        </authorList>
    </citation>
    <scope>NUCLEOTIDE SEQUENCE [LARGE SCALE GENOMIC DNA]</scope>
    <source>
        <strain evidence="2">SB12</strain>
    </source>
</reference>
<keyword evidence="1" id="KW-0378">Hydrolase</keyword>
<dbReference type="CDD" id="cd07067">
    <property type="entry name" value="HP_PGM_like"/>
    <property type="match status" value="1"/>
</dbReference>
<dbReference type="InterPro" id="IPR051021">
    <property type="entry name" value="Mito_Ser/Thr_phosphatase"/>
</dbReference>
<dbReference type="EMBL" id="WBUI01000001">
    <property type="protein sequence ID" value="KAB2935172.1"/>
    <property type="molecule type" value="Genomic_DNA"/>
</dbReference>
<gene>
    <name evidence="2" type="ORF">F9K24_00155</name>
</gene>
<dbReference type="InterPro" id="IPR029033">
    <property type="entry name" value="His_PPase_superfam"/>
</dbReference>
<dbReference type="SUPFAM" id="SSF53254">
    <property type="entry name" value="Phosphoglycerate mutase-like"/>
    <property type="match status" value="1"/>
</dbReference>
<dbReference type="Pfam" id="PF00300">
    <property type="entry name" value="His_Phos_1"/>
    <property type="match status" value="1"/>
</dbReference>
<dbReference type="GO" id="GO:0016787">
    <property type="term" value="F:hydrolase activity"/>
    <property type="evidence" value="ECO:0007669"/>
    <property type="project" value="UniProtKB-KW"/>
</dbReference>
<dbReference type="PANTHER" id="PTHR20935:SF0">
    <property type="entry name" value="SERINE_THREONINE-PROTEIN PHOSPHATASE PGAM5, MITOCHONDRIAL"/>
    <property type="match status" value="1"/>
</dbReference>
<evidence type="ECO:0000256" key="1">
    <source>
        <dbReference type="ARBA" id="ARBA00022801"/>
    </source>
</evidence>
<protein>
    <submittedName>
        <fullName evidence="2">Histidine phosphatase family protein</fullName>
    </submittedName>
</protein>
<evidence type="ECO:0000313" key="2">
    <source>
        <dbReference type="EMBL" id="KAB2935172.1"/>
    </source>
</evidence>
<organism evidence="2 3">
    <name type="scientific">Leptonema illini</name>
    <dbReference type="NCBI Taxonomy" id="183"/>
    <lineage>
        <taxon>Bacteria</taxon>
        <taxon>Pseudomonadati</taxon>
        <taxon>Spirochaetota</taxon>
        <taxon>Spirochaetia</taxon>
        <taxon>Leptospirales</taxon>
        <taxon>Leptospiraceae</taxon>
        <taxon>Leptonema</taxon>
    </lineage>
</organism>
<proteinExistence type="predicted"/>